<sequence>MTVAYSVRIREVPIRSTARAIDIFDISSIKNNLRILQWRPNQ</sequence>
<dbReference type="Proteomes" id="UP000054359">
    <property type="component" value="Unassembled WGS sequence"/>
</dbReference>
<accession>A0A087TFH7</accession>
<keyword evidence="2" id="KW-1185">Reference proteome</keyword>
<organism evidence="1 2">
    <name type="scientific">Stegodyphus mimosarum</name>
    <name type="common">African social velvet spider</name>
    <dbReference type="NCBI Taxonomy" id="407821"/>
    <lineage>
        <taxon>Eukaryota</taxon>
        <taxon>Metazoa</taxon>
        <taxon>Ecdysozoa</taxon>
        <taxon>Arthropoda</taxon>
        <taxon>Chelicerata</taxon>
        <taxon>Arachnida</taxon>
        <taxon>Araneae</taxon>
        <taxon>Araneomorphae</taxon>
        <taxon>Entelegynae</taxon>
        <taxon>Eresoidea</taxon>
        <taxon>Eresidae</taxon>
        <taxon>Stegodyphus</taxon>
    </lineage>
</organism>
<name>A0A087TFH7_STEMI</name>
<protein>
    <submittedName>
        <fullName evidence="1">Uncharacterized protein</fullName>
    </submittedName>
</protein>
<gene>
    <name evidence="1" type="ORF">X975_00887</name>
</gene>
<dbReference type="AlphaFoldDB" id="A0A087TFH7"/>
<feature type="non-terminal residue" evidence="1">
    <location>
        <position position="42"/>
    </location>
</feature>
<evidence type="ECO:0000313" key="2">
    <source>
        <dbReference type="Proteomes" id="UP000054359"/>
    </source>
</evidence>
<proteinExistence type="predicted"/>
<reference evidence="1 2" key="1">
    <citation type="submission" date="2013-11" db="EMBL/GenBank/DDBJ databases">
        <title>Genome sequencing of Stegodyphus mimosarum.</title>
        <authorList>
            <person name="Bechsgaard J."/>
        </authorList>
    </citation>
    <scope>NUCLEOTIDE SEQUENCE [LARGE SCALE GENOMIC DNA]</scope>
</reference>
<dbReference type="EMBL" id="KK114977">
    <property type="protein sequence ID" value="KFM63866.1"/>
    <property type="molecule type" value="Genomic_DNA"/>
</dbReference>
<evidence type="ECO:0000313" key="1">
    <source>
        <dbReference type="EMBL" id="KFM63866.1"/>
    </source>
</evidence>